<feature type="transmembrane region" description="Helical" evidence="1">
    <location>
        <begin position="62"/>
        <end position="80"/>
    </location>
</feature>
<feature type="transmembrane region" description="Helical" evidence="1">
    <location>
        <begin position="138"/>
        <end position="159"/>
    </location>
</feature>
<keyword evidence="1" id="KW-0812">Transmembrane</keyword>
<feature type="transmembrane region" description="Helical" evidence="1">
    <location>
        <begin position="245"/>
        <end position="265"/>
    </location>
</feature>
<feature type="transmembrane region" description="Helical" evidence="1">
    <location>
        <begin position="86"/>
        <end position="106"/>
    </location>
</feature>
<dbReference type="OrthoDB" id="3732892at2"/>
<comment type="caution">
    <text evidence="2">The sequence shown here is derived from an EMBL/GenBank/DDBJ whole genome shotgun (WGS) entry which is preliminary data.</text>
</comment>
<evidence type="ECO:0000256" key="1">
    <source>
        <dbReference type="SAM" id="Phobius"/>
    </source>
</evidence>
<feature type="transmembrane region" description="Helical" evidence="1">
    <location>
        <begin position="6"/>
        <end position="24"/>
    </location>
</feature>
<keyword evidence="1" id="KW-1133">Transmembrane helix</keyword>
<dbReference type="RefSeq" id="WP_119975029.1">
    <property type="nucleotide sequence ID" value="NZ_JBHSQA010000006.1"/>
</dbReference>
<evidence type="ECO:0000313" key="3">
    <source>
        <dbReference type="Proteomes" id="UP000272015"/>
    </source>
</evidence>
<accession>A0A3A5MRA1</accession>
<evidence type="ECO:0000313" key="2">
    <source>
        <dbReference type="EMBL" id="RJT87934.1"/>
    </source>
</evidence>
<name>A0A3A5MRA1_9MICO</name>
<protein>
    <submittedName>
        <fullName evidence="2">Uncharacterized protein</fullName>
    </submittedName>
</protein>
<dbReference type="EMBL" id="QZVS01000086">
    <property type="protein sequence ID" value="RJT87934.1"/>
    <property type="molecule type" value="Genomic_DNA"/>
</dbReference>
<dbReference type="Proteomes" id="UP000272015">
    <property type="component" value="Unassembled WGS sequence"/>
</dbReference>
<dbReference type="AlphaFoldDB" id="A0A3A5MRA1"/>
<feature type="transmembrane region" description="Helical" evidence="1">
    <location>
        <begin position="165"/>
        <end position="186"/>
    </location>
</feature>
<keyword evidence="1" id="KW-0472">Membrane</keyword>
<keyword evidence="3" id="KW-1185">Reference proteome</keyword>
<reference evidence="2 3" key="1">
    <citation type="submission" date="2018-09" db="EMBL/GenBank/DDBJ databases">
        <title>Novel species of Cryobacterium.</title>
        <authorList>
            <person name="Liu Q."/>
            <person name="Xin Y.-H."/>
        </authorList>
    </citation>
    <scope>NUCLEOTIDE SEQUENCE [LARGE SCALE GENOMIC DNA]</scope>
    <source>
        <strain evidence="2 3">Hh39</strain>
    </source>
</reference>
<sequence>MDWYTFAAVMIALLSLSLKFARTFRAEPQVRALDRFARESGLALTAEVRPALVRRLTARERGYTIGAMTSVVGIGLWSITGATVTWSGIVLVAIIGLGAVLGLAVAEWRGAFRPVPDQPRLARSTIPTVADYVSPWQLWAPAVTVLIALSALGSVALASPAGLPSLGLAAGLTATAIAAVVASRFARAELVRRGQPAASVTELTWDDALRSAALRGTIEIPTTLGMASLSATLLALGLTPGLGNFVTWALFGVVAALIVFVLVINRRRATTYYLRRLWPEAAADYADAVARGAAR</sequence>
<proteinExistence type="predicted"/>
<feature type="transmembrane region" description="Helical" evidence="1">
    <location>
        <begin position="220"/>
        <end position="239"/>
    </location>
</feature>
<organism evidence="2 3">
    <name type="scientific">Cryobacterium melibiosiphilum</name>
    <dbReference type="NCBI Taxonomy" id="995039"/>
    <lineage>
        <taxon>Bacteria</taxon>
        <taxon>Bacillati</taxon>
        <taxon>Actinomycetota</taxon>
        <taxon>Actinomycetes</taxon>
        <taxon>Micrococcales</taxon>
        <taxon>Microbacteriaceae</taxon>
        <taxon>Cryobacterium</taxon>
    </lineage>
</organism>
<gene>
    <name evidence="2" type="ORF">D6T64_12635</name>
</gene>